<evidence type="ECO:0000259" key="4">
    <source>
        <dbReference type="PROSITE" id="PS01124"/>
    </source>
</evidence>
<protein>
    <submittedName>
        <fullName evidence="5">AraC family transcriptional regulator</fullName>
    </submittedName>
</protein>
<dbReference type="OrthoDB" id="1096411at2"/>
<accession>A0A3P1XDQ9</accession>
<feature type="domain" description="HTH araC/xylS-type" evidence="4">
    <location>
        <begin position="166"/>
        <end position="264"/>
    </location>
</feature>
<dbReference type="PANTHER" id="PTHR43280">
    <property type="entry name" value="ARAC-FAMILY TRANSCRIPTIONAL REGULATOR"/>
    <property type="match status" value="1"/>
</dbReference>
<dbReference type="PRINTS" id="PR00032">
    <property type="entry name" value="HTHARAC"/>
</dbReference>
<dbReference type="Gene3D" id="1.10.10.60">
    <property type="entry name" value="Homeodomain-like"/>
    <property type="match status" value="1"/>
</dbReference>
<gene>
    <name evidence="5" type="ORF">EII40_13385</name>
</gene>
<evidence type="ECO:0000256" key="3">
    <source>
        <dbReference type="ARBA" id="ARBA00023163"/>
    </source>
</evidence>
<dbReference type="Pfam" id="PF12833">
    <property type="entry name" value="HTH_18"/>
    <property type="match status" value="1"/>
</dbReference>
<reference evidence="5 6" key="1">
    <citation type="submission" date="2018-11" db="EMBL/GenBank/DDBJ databases">
        <title>Genomes From Bacteria Associated with the Canine Oral Cavity: a Test Case for Automated Genome-Based Taxonomic Assignment.</title>
        <authorList>
            <person name="Coil D.A."/>
            <person name="Jospin G."/>
            <person name="Darling A.E."/>
            <person name="Wallis C."/>
            <person name="Davis I.J."/>
            <person name="Harris S."/>
            <person name="Eisen J.A."/>
            <person name="Holcombe L.J."/>
            <person name="O'Flynn C."/>
        </authorList>
    </citation>
    <scope>NUCLEOTIDE SEQUENCE [LARGE SCALE GENOMIC DNA]</scope>
    <source>
        <strain evidence="5 6">OH2617_COT-023</strain>
    </source>
</reference>
<dbReference type="EMBL" id="RQYS01000092">
    <property type="protein sequence ID" value="RRD56972.1"/>
    <property type="molecule type" value="Genomic_DNA"/>
</dbReference>
<proteinExistence type="predicted"/>
<dbReference type="Pfam" id="PF02311">
    <property type="entry name" value="AraC_binding"/>
    <property type="match status" value="1"/>
</dbReference>
<evidence type="ECO:0000256" key="2">
    <source>
        <dbReference type="ARBA" id="ARBA00023125"/>
    </source>
</evidence>
<dbReference type="GO" id="GO:0003700">
    <property type="term" value="F:DNA-binding transcription factor activity"/>
    <property type="evidence" value="ECO:0007669"/>
    <property type="project" value="InterPro"/>
</dbReference>
<dbReference type="InterPro" id="IPR018062">
    <property type="entry name" value="HTH_AraC-typ_CS"/>
</dbReference>
<dbReference type="InterPro" id="IPR018060">
    <property type="entry name" value="HTH_AraC"/>
</dbReference>
<dbReference type="RefSeq" id="WP_124752719.1">
    <property type="nucleotide sequence ID" value="NZ_RQYS01000092.1"/>
</dbReference>
<dbReference type="Proteomes" id="UP000278609">
    <property type="component" value="Unassembled WGS sequence"/>
</dbReference>
<dbReference type="InterPro" id="IPR003313">
    <property type="entry name" value="AraC-bd"/>
</dbReference>
<dbReference type="PANTHER" id="PTHR43280:SF32">
    <property type="entry name" value="TRANSCRIPTIONAL REGULATORY PROTEIN"/>
    <property type="match status" value="1"/>
</dbReference>
<evidence type="ECO:0000313" key="5">
    <source>
        <dbReference type="EMBL" id="RRD56972.1"/>
    </source>
</evidence>
<dbReference type="SUPFAM" id="SSF46689">
    <property type="entry name" value="Homeodomain-like"/>
    <property type="match status" value="1"/>
</dbReference>
<dbReference type="InterPro" id="IPR037923">
    <property type="entry name" value="HTH-like"/>
</dbReference>
<keyword evidence="3" id="KW-0804">Transcription</keyword>
<keyword evidence="2" id="KW-0238">DNA-binding</keyword>
<name>A0A3P1XDQ9_TANFO</name>
<keyword evidence="1" id="KW-0805">Transcription regulation</keyword>
<dbReference type="PROSITE" id="PS00041">
    <property type="entry name" value="HTH_ARAC_FAMILY_1"/>
    <property type="match status" value="1"/>
</dbReference>
<comment type="caution">
    <text evidence="5">The sequence shown here is derived from an EMBL/GenBank/DDBJ whole genome shotgun (WGS) entry which is preliminary data.</text>
</comment>
<dbReference type="GO" id="GO:0043565">
    <property type="term" value="F:sequence-specific DNA binding"/>
    <property type="evidence" value="ECO:0007669"/>
    <property type="project" value="InterPro"/>
</dbReference>
<dbReference type="InterPro" id="IPR009057">
    <property type="entry name" value="Homeodomain-like_sf"/>
</dbReference>
<dbReference type="SUPFAM" id="SSF51215">
    <property type="entry name" value="Regulatory protein AraC"/>
    <property type="match status" value="1"/>
</dbReference>
<dbReference type="InterPro" id="IPR020449">
    <property type="entry name" value="Tscrpt_reg_AraC-type_HTH"/>
</dbReference>
<evidence type="ECO:0000313" key="6">
    <source>
        <dbReference type="Proteomes" id="UP000278609"/>
    </source>
</evidence>
<dbReference type="AlphaFoldDB" id="A0A3P1XDQ9"/>
<evidence type="ECO:0000256" key="1">
    <source>
        <dbReference type="ARBA" id="ARBA00023015"/>
    </source>
</evidence>
<dbReference type="PROSITE" id="PS01124">
    <property type="entry name" value="HTH_ARAC_FAMILY_2"/>
    <property type="match status" value="1"/>
</dbReference>
<dbReference type="SMART" id="SM00342">
    <property type="entry name" value="HTH_ARAC"/>
    <property type="match status" value="1"/>
</dbReference>
<sequence length="269" mass="31519">MLKEYSISDLLTLPSQHIPYYAGTFEGTEDPEVEWPHRHSFFSLVWFTGGSGFYVIDFEEYEIKPNRIFLVSPKQVHNWDYSESSKGYIITTDYSLGKELNLCCLSPYLDINDKLKNLLEIAFPDLIENFQLRNDISIDIQYIYKQVERFAAKNQQQHYTTNSQLIQFKKLISENRNHLLTINEYAEQLHLSGEQLNTLCKTYTGTSAKQYILDLKITEAKRQLIYTSCNINEIAYSLGFDDSSYFSRIFKKKTSFSPSDFLKKYRKQG</sequence>
<organism evidence="5 6">
    <name type="scientific">Tannerella forsythia</name>
    <name type="common">Bacteroides forsythus</name>
    <dbReference type="NCBI Taxonomy" id="28112"/>
    <lineage>
        <taxon>Bacteria</taxon>
        <taxon>Pseudomonadati</taxon>
        <taxon>Bacteroidota</taxon>
        <taxon>Bacteroidia</taxon>
        <taxon>Bacteroidales</taxon>
        <taxon>Tannerellaceae</taxon>
        <taxon>Tannerella</taxon>
    </lineage>
</organism>